<dbReference type="CDD" id="cd07153">
    <property type="entry name" value="Fur_like"/>
    <property type="match status" value="1"/>
</dbReference>
<dbReference type="SUPFAM" id="SSF46785">
    <property type="entry name" value="Winged helix' DNA-binding domain"/>
    <property type="match status" value="1"/>
</dbReference>
<dbReference type="Proteomes" id="UP000822142">
    <property type="component" value="Unassembled WGS sequence"/>
</dbReference>
<evidence type="ECO:0000256" key="3">
    <source>
        <dbReference type="ARBA" id="ARBA00022833"/>
    </source>
</evidence>
<dbReference type="PANTHER" id="PTHR33202:SF7">
    <property type="entry name" value="FERRIC UPTAKE REGULATION PROTEIN"/>
    <property type="match status" value="1"/>
</dbReference>
<organism evidence="7 8">
    <name type="scientific">Blautia hansenii</name>
    <name type="common">Ruminococcus hansenii</name>
    <dbReference type="NCBI Taxonomy" id="1322"/>
    <lineage>
        <taxon>Bacteria</taxon>
        <taxon>Bacillati</taxon>
        <taxon>Bacillota</taxon>
        <taxon>Clostridia</taxon>
        <taxon>Lachnospirales</taxon>
        <taxon>Lachnospiraceae</taxon>
        <taxon>Blautia</taxon>
    </lineage>
</organism>
<dbReference type="EMBL" id="JAAITA010000009">
    <property type="protein sequence ID" value="NSJ86197.1"/>
    <property type="molecule type" value="Genomic_DNA"/>
</dbReference>
<keyword evidence="6" id="KW-0804">Transcription</keyword>
<comment type="caution">
    <text evidence="7">The sequence shown here is derived from an EMBL/GenBank/DDBJ whole genome shotgun (WGS) entry which is preliminary data.</text>
</comment>
<accession>A0ABX2IAM1</accession>
<dbReference type="RefSeq" id="WP_173749224.1">
    <property type="nucleotide sequence ID" value="NZ_JAAITA010000009.1"/>
</dbReference>
<evidence type="ECO:0000256" key="2">
    <source>
        <dbReference type="ARBA" id="ARBA00022491"/>
    </source>
</evidence>
<dbReference type="InterPro" id="IPR002481">
    <property type="entry name" value="FUR"/>
</dbReference>
<reference evidence="7 8" key="1">
    <citation type="journal article" date="2020" name="Cell Host Microbe">
        <title>Functional and Genomic Variation between Human-Derived Isolates of Lachnospiraceae Reveals Inter- and Intra-Species Diversity.</title>
        <authorList>
            <person name="Sorbara M.T."/>
            <person name="Littmann E.R."/>
            <person name="Fontana E."/>
            <person name="Moody T.U."/>
            <person name="Kohout C.E."/>
            <person name="Gjonbalaj M."/>
            <person name="Eaton V."/>
            <person name="Seok R."/>
            <person name="Leiner I.M."/>
            <person name="Pamer E.G."/>
        </authorList>
    </citation>
    <scope>NUCLEOTIDE SEQUENCE [LARGE SCALE GENOMIC DNA]</scope>
    <source>
        <strain evidence="7 8">MSK.15.26</strain>
    </source>
</reference>
<comment type="similarity">
    <text evidence="1">Belongs to the Fur family.</text>
</comment>
<sequence length="135" mass="15115">MAALKYSRQRECIRAFIQSCQDHPTADTVYAGIKAEFPNISLGTVYRNLSLLVELGEIAKISTGDGPDRFDCNTKPHSHFICTHCHCIQDIELADIDCIKEQAARNFDGTITAHTTTFYGICRHCAETKKFKKSS</sequence>
<evidence type="ECO:0000256" key="4">
    <source>
        <dbReference type="ARBA" id="ARBA00023015"/>
    </source>
</evidence>
<keyword evidence="4" id="KW-0805">Transcription regulation</keyword>
<keyword evidence="2" id="KW-0678">Repressor</keyword>
<gene>
    <name evidence="7" type="ORF">G5A70_08445</name>
</gene>
<dbReference type="PANTHER" id="PTHR33202">
    <property type="entry name" value="ZINC UPTAKE REGULATION PROTEIN"/>
    <property type="match status" value="1"/>
</dbReference>
<evidence type="ECO:0000256" key="6">
    <source>
        <dbReference type="ARBA" id="ARBA00023163"/>
    </source>
</evidence>
<dbReference type="Gene3D" id="3.30.1490.190">
    <property type="match status" value="1"/>
</dbReference>
<dbReference type="InterPro" id="IPR036390">
    <property type="entry name" value="WH_DNA-bd_sf"/>
</dbReference>
<keyword evidence="5" id="KW-0238">DNA-binding</keyword>
<name>A0ABX2IAM1_BLAHA</name>
<dbReference type="InterPro" id="IPR036388">
    <property type="entry name" value="WH-like_DNA-bd_sf"/>
</dbReference>
<evidence type="ECO:0000313" key="7">
    <source>
        <dbReference type="EMBL" id="NSJ86197.1"/>
    </source>
</evidence>
<dbReference type="InterPro" id="IPR043135">
    <property type="entry name" value="Fur_C"/>
</dbReference>
<keyword evidence="3" id="KW-0862">Zinc</keyword>
<protein>
    <submittedName>
        <fullName evidence="7">Transcriptional repressor</fullName>
    </submittedName>
</protein>
<dbReference type="Gene3D" id="1.10.10.10">
    <property type="entry name" value="Winged helix-like DNA-binding domain superfamily/Winged helix DNA-binding domain"/>
    <property type="match status" value="1"/>
</dbReference>
<evidence type="ECO:0000313" key="8">
    <source>
        <dbReference type="Proteomes" id="UP000822142"/>
    </source>
</evidence>
<keyword evidence="8" id="KW-1185">Reference proteome</keyword>
<dbReference type="Pfam" id="PF01475">
    <property type="entry name" value="FUR"/>
    <property type="match status" value="1"/>
</dbReference>
<proteinExistence type="inferred from homology"/>
<evidence type="ECO:0000256" key="1">
    <source>
        <dbReference type="ARBA" id="ARBA00007957"/>
    </source>
</evidence>
<evidence type="ECO:0000256" key="5">
    <source>
        <dbReference type="ARBA" id="ARBA00023125"/>
    </source>
</evidence>